<sequence length="165" mass="19367">MFARLQERSDYVNLDFYRILNFMSNRPTVTEIFNRALEIRAAAPAAGYDEIRRRLLDEFGSRPLPETAYLTIPEYDNVVPEEDWTAGLPIVLRGIQNNDWNDVVDGIIISLEQIENYPKESLREDDPRKQWHNRDRGIEEAEAKVIEKWMPDDLMKLARRNTGSR</sequence>
<evidence type="ECO:0000313" key="1">
    <source>
        <dbReference type="EMBL" id="ADD96012.1"/>
    </source>
</evidence>
<accession>D6PJW1</accession>
<organism evidence="1">
    <name type="scientific">uncultured organism MedDCM-OCT-S04-C138</name>
    <dbReference type="NCBI Taxonomy" id="743609"/>
    <lineage>
        <taxon>unclassified sequences</taxon>
        <taxon>environmental samples</taxon>
    </lineage>
</organism>
<reference evidence="1" key="1">
    <citation type="journal article" date="2010" name="ISME J.">
        <title>Metagenome of the Mediterranean deep chlorophyll maximum studied by direct and fosmid library 454 pyrosequencing.</title>
        <authorList>
            <person name="Ghai R."/>
            <person name="Martin-Cuadrado A.B."/>
            <person name="Molto A.G."/>
            <person name="Heredia I.G."/>
            <person name="Cabrera R."/>
            <person name="Martin J."/>
            <person name="Verdu M."/>
            <person name="Deschamps P."/>
            <person name="Moreira D."/>
            <person name="Lopez-Garcia P."/>
            <person name="Mira A."/>
            <person name="Rodriguez-Valera F."/>
        </authorList>
    </citation>
    <scope>NUCLEOTIDE SEQUENCE</scope>
</reference>
<name>D6PJW1_9ZZZZ</name>
<proteinExistence type="predicted"/>
<dbReference type="EMBL" id="GU943114">
    <property type="protein sequence ID" value="ADD96012.1"/>
    <property type="molecule type" value="Genomic_DNA"/>
</dbReference>
<dbReference type="AlphaFoldDB" id="D6PJW1"/>
<protein>
    <submittedName>
        <fullName evidence="1">Uncharacterized protein</fullName>
    </submittedName>
</protein>